<dbReference type="Gene3D" id="3.40.50.720">
    <property type="entry name" value="NAD(P)-binding Rossmann-like Domain"/>
    <property type="match status" value="1"/>
</dbReference>
<dbReference type="PRINTS" id="PR00081">
    <property type="entry name" value="GDHRDH"/>
</dbReference>
<comment type="caution">
    <text evidence="3">The sequence shown here is derived from an EMBL/GenBank/DDBJ whole genome shotgun (WGS) entry which is preliminary data.</text>
</comment>
<dbReference type="SUPFAM" id="SSF51735">
    <property type="entry name" value="NAD(P)-binding Rossmann-fold domains"/>
    <property type="match status" value="1"/>
</dbReference>
<dbReference type="InterPro" id="IPR020904">
    <property type="entry name" value="Sc_DH/Rdtase_CS"/>
</dbReference>
<reference evidence="3 4" key="1">
    <citation type="journal article" date="2015" name="Antonie Van Leeuwenhoek">
        <title>Prauserella endophytica sp. nov., an endophytic actinobacterium isolated from Tamarix taklamakanensis.</title>
        <authorList>
            <person name="Liu J.M."/>
            <person name="Habden X."/>
            <person name="Guo L."/>
            <person name="Tuo L."/>
            <person name="Jiang Z.K."/>
            <person name="Liu S.W."/>
            <person name="Liu X.F."/>
            <person name="Chen L."/>
            <person name="Li R.F."/>
            <person name="Zhang Y.Q."/>
            <person name="Sun C.H."/>
        </authorList>
    </citation>
    <scope>NUCLEOTIDE SEQUENCE [LARGE SCALE GENOMIC DNA]</scope>
    <source>
        <strain evidence="3 4">CGMCC 4.7182</strain>
    </source>
</reference>
<dbReference type="PANTHER" id="PTHR42760:SF115">
    <property type="entry name" value="3-OXOACYL-[ACYL-CARRIER-PROTEIN] REDUCTASE FABG"/>
    <property type="match status" value="1"/>
</dbReference>
<dbReference type="EMBL" id="SWMS01000015">
    <property type="protein sequence ID" value="TKG66652.1"/>
    <property type="molecule type" value="Genomic_DNA"/>
</dbReference>
<comment type="similarity">
    <text evidence="1">Belongs to the short-chain dehydrogenases/reductases (SDR) family.</text>
</comment>
<evidence type="ECO:0000256" key="1">
    <source>
        <dbReference type="ARBA" id="ARBA00006484"/>
    </source>
</evidence>
<dbReference type="CDD" id="cd05233">
    <property type="entry name" value="SDR_c"/>
    <property type="match status" value="1"/>
</dbReference>
<accession>A0ABY2RZF0</accession>
<dbReference type="PANTHER" id="PTHR42760">
    <property type="entry name" value="SHORT-CHAIN DEHYDROGENASES/REDUCTASES FAMILY MEMBER"/>
    <property type="match status" value="1"/>
</dbReference>
<gene>
    <name evidence="3" type="ORF">FCN18_24625</name>
</gene>
<organism evidence="3 4">
    <name type="scientific">Prauserella endophytica</name>
    <dbReference type="NCBI Taxonomy" id="1592324"/>
    <lineage>
        <taxon>Bacteria</taxon>
        <taxon>Bacillati</taxon>
        <taxon>Actinomycetota</taxon>
        <taxon>Actinomycetes</taxon>
        <taxon>Pseudonocardiales</taxon>
        <taxon>Pseudonocardiaceae</taxon>
        <taxon>Prauserella</taxon>
        <taxon>Prauserella coralliicola group</taxon>
    </lineage>
</organism>
<name>A0ABY2RZF0_9PSEU</name>
<dbReference type="Pfam" id="PF13561">
    <property type="entry name" value="adh_short_C2"/>
    <property type="match status" value="1"/>
</dbReference>
<keyword evidence="4" id="KW-1185">Reference proteome</keyword>
<evidence type="ECO:0000313" key="3">
    <source>
        <dbReference type="EMBL" id="TKG66652.1"/>
    </source>
</evidence>
<dbReference type="PROSITE" id="PS00061">
    <property type="entry name" value="ADH_SHORT"/>
    <property type="match status" value="1"/>
</dbReference>
<evidence type="ECO:0000256" key="2">
    <source>
        <dbReference type="ARBA" id="ARBA00023002"/>
    </source>
</evidence>
<evidence type="ECO:0000313" key="4">
    <source>
        <dbReference type="Proteomes" id="UP000309992"/>
    </source>
</evidence>
<sequence>MSQRLLGKTAFVTGAAGTLGSAIARAFADEGVRALVLADLREDGLAAVAKELGIETVVAALDVTDGDAFDDVVADAVERFGTLDVLVNNAGNVSPNARVHNLSTKDFDDCVAVNLTGTFHGVRAGVRAMRGHGRLSIVNTASVAGLTAWPYCAPYSAAKAAVIHFTRVAALEYVKEDIRVNCVCPAAFPSTLTNGLREGALDVLATRHPGGFGTAEDLVGAVVYLAGDEARWTTGHALVVDGGYSLP</sequence>
<dbReference type="InterPro" id="IPR002347">
    <property type="entry name" value="SDR_fam"/>
</dbReference>
<protein>
    <submittedName>
        <fullName evidence="3">SDR family oxidoreductase</fullName>
    </submittedName>
</protein>
<proteinExistence type="inferred from homology"/>
<dbReference type="InterPro" id="IPR036291">
    <property type="entry name" value="NAD(P)-bd_dom_sf"/>
</dbReference>
<dbReference type="RefSeq" id="WP_112272395.1">
    <property type="nucleotide sequence ID" value="NZ_SWMS01000015.1"/>
</dbReference>
<dbReference type="PRINTS" id="PR00080">
    <property type="entry name" value="SDRFAMILY"/>
</dbReference>
<keyword evidence="2" id="KW-0560">Oxidoreductase</keyword>
<dbReference type="Proteomes" id="UP000309992">
    <property type="component" value="Unassembled WGS sequence"/>
</dbReference>